<evidence type="ECO:0000313" key="2">
    <source>
        <dbReference type="Proteomes" id="UP001482620"/>
    </source>
</evidence>
<keyword evidence="2" id="KW-1185">Reference proteome</keyword>
<dbReference type="Proteomes" id="UP001482620">
    <property type="component" value="Unassembled WGS sequence"/>
</dbReference>
<evidence type="ECO:0000313" key="1">
    <source>
        <dbReference type="EMBL" id="MEQ2220787.1"/>
    </source>
</evidence>
<dbReference type="EMBL" id="JAHRIQ010000627">
    <property type="protein sequence ID" value="MEQ2220787.1"/>
    <property type="molecule type" value="Genomic_DNA"/>
</dbReference>
<reference evidence="1 2" key="1">
    <citation type="submission" date="2021-06" db="EMBL/GenBank/DDBJ databases">
        <authorList>
            <person name="Palmer J.M."/>
        </authorList>
    </citation>
    <scope>NUCLEOTIDE SEQUENCE [LARGE SCALE GENOMIC DNA]</scope>
    <source>
        <strain evidence="2">if_2019</strain>
        <tissue evidence="1">Muscle</tissue>
    </source>
</reference>
<protein>
    <submittedName>
        <fullName evidence="1">Uncharacterized protein</fullName>
    </submittedName>
</protein>
<sequence>MCPSTELKNSNCQSRIDTKTSLIAVQRLACVLGPDKAVHPPNHIYTPTDSLQGIHVQACLRCPRSRAEWKLSYRITQRLPEA</sequence>
<name>A0ABV0SJQ2_9TELE</name>
<proteinExistence type="predicted"/>
<gene>
    <name evidence="1" type="ORF">ILYODFUR_009089</name>
</gene>
<accession>A0ABV0SJQ2</accession>
<comment type="caution">
    <text evidence="1">The sequence shown here is derived from an EMBL/GenBank/DDBJ whole genome shotgun (WGS) entry which is preliminary data.</text>
</comment>
<organism evidence="1 2">
    <name type="scientific">Ilyodon furcidens</name>
    <name type="common">goldbreast splitfin</name>
    <dbReference type="NCBI Taxonomy" id="33524"/>
    <lineage>
        <taxon>Eukaryota</taxon>
        <taxon>Metazoa</taxon>
        <taxon>Chordata</taxon>
        <taxon>Craniata</taxon>
        <taxon>Vertebrata</taxon>
        <taxon>Euteleostomi</taxon>
        <taxon>Actinopterygii</taxon>
        <taxon>Neopterygii</taxon>
        <taxon>Teleostei</taxon>
        <taxon>Neoteleostei</taxon>
        <taxon>Acanthomorphata</taxon>
        <taxon>Ovalentaria</taxon>
        <taxon>Atherinomorphae</taxon>
        <taxon>Cyprinodontiformes</taxon>
        <taxon>Goodeidae</taxon>
        <taxon>Ilyodon</taxon>
    </lineage>
</organism>